<gene>
    <name evidence="3" type="ORF">S12H4_13491</name>
</gene>
<comment type="caution">
    <text evidence="3">The sequence shown here is derived from an EMBL/GenBank/DDBJ whole genome shotgun (WGS) entry which is preliminary data.</text>
</comment>
<dbReference type="CDD" id="cd17569">
    <property type="entry name" value="REC_HupR-like"/>
    <property type="match status" value="1"/>
</dbReference>
<sequence length="130" mass="14996">MTNDNNIKANVLYVDDMKTNLILFQATFERDYNVILCQNPAKVLDILRKQEIQVLVTDQLMPEMTGAELLEIVAREFPGIRRFLLTAYTDFETVVEAVNKGQIHGYINKPIQADEVRTSLNNALEVYYLR</sequence>
<dbReference type="PANTHER" id="PTHR44591:SF19">
    <property type="entry name" value="TWO-COMPONENT RESPONSE REGULATOR-RELATED"/>
    <property type="match status" value="1"/>
</dbReference>
<dbReference type="Gene3D" id="3.40.50.2300">
    <property type="match status" value="1"/>
</dbReference>
<evidence type="ECO:0000259" key="2">
    <source>
        <dbReference type="PROSITE" id="PS50110"/>
    </source>
</evidence>
<organism evidence="3">
    <name type="scientific">marine sediment metagenome</name>
    <dbReference type="NCBI Taxonomy" id="412755"/>
    <lineage>
        <taxon>unclassified sequences</taxon>
        <taxon>metagenomes</taxon>
        <taxon>ecological metagenomes</taxon>
    </lineage>
</organism>
<dbReference type="PANTHER" id="PTHR44591">
    <property type="entry name" value="STRESS RESPONSE REGULATOR PROTEIN 1"/>
    <property type="match status" value="1"/>
</dbReference>
<dbReference type="AlphaFoldDB" id="X1S946"/>
<name>X1S946_9ZZZZ</name>
<evidence type="ECO:0000313" key="3">
    <source>
        <dbReference type="EMBL" id="GAI75631.1"/>
    </source>
</evidence>
<reference evidence="3" key="1">
    <citation type="journal article" date="2014" name="Front. Microbiol.">
        <title>High frequency of phylogenetically diverse reductive dehalogenase-homologous genes in deep subseafloor sedimentary metagenomes.</title>
        <authorList>
            <person name="Kawai M."/>
            <person name="Futagami T."/>
            <person name="Toyoda A."/>
            <person name="Takaki Y."/>
            <person name="Nishi S."/>
            <person name="Hori S."/>
            <person name="Arai W."/>
            <person name="Tsubouchi T."/>
            <person name="Morono Y."/>
            <person name="Uchiyama I."/>
            <person name="Ito T."/>
            <person name="Fujiyama A."/>
            <person name="Inagaki F."/>
            <person name="Takami H."/>
        </authorList>
    </citation>
    <scope>NUCLEOTIDE SEQUENCE</scope>
    <source>
        <strain evidence="3">Expedition CK06-06</strain>
    </source>
</reference>
<dbReference type="PROSITE" id="PS50110">
    <property type="entry name" value="RESPONSE_REGULATORY"/>
    <property type="match status" value="1"/>
</dbReference>
<evidence type="ECO:0000256" key="1">
    <source>
        <dbReference type="ARBA" id="ARBA00022553"/>
    </source>
</evidence>
<keyword evidence="1" id="KW-0597">Phosphoprotein</keyword>
<dbReference type="SUPFAM" id="SSF52172">
    <property type="entry name" value="CheY-like"/>
    <property type="match status" value="1"/>
</dbReference>
<dbReference type="InterPro" id="IPR011006">
    <property type="entry name" value="CheY-like_superfamily"/>
</dbReference>
<dbReference type="GO" id="GO:0000160">
    <property type="term" value="P:phosphorelay signal transduction system"/>
    <property type="evidence" value="ECO:0007669"/>
    <property type="project" value="InterPro"/>
</dbReference>
<dbReference type="EMBL" id="BARW01006423">
    <property type="protein sequence ID" value="GAI75631.1"/>
    <property type="molecule type" value="Genomic_DNA"/>
</dbReference>
<dbReference type="SMART" id="SM00448">
    <property type="entry name" value="REC"/>
    <property type="match status" value="1"/>
</dbReference>
<dbReference type="Pfam" id="PF00072">
    <property type="entry name" value="Response_reg"/>
    <property type="match status" value="1"/>
</dbReference>
<feature type="domain" description="Response regulatory" evidence="2">
    <location>
        <begin position="10"/>
        <end position="124"/>
    </location>
</feature>
<dbReference type="InterPro" id="IPR050595">
    <property type="entry name" value="Bact_response_regulator"/>
</dbReference>
<accession>X1S946</accession>
<protein>
    <recommendedName>
        <fullName evidence="2">Response regulatory domain-containing protein</fullName>
    </recommendedName>
</protein>
<feature type="non-terminal residue" evidence="3">
    <location>
        <position position="130"/>
    </location>
</feature>
<proteinExistence type="predicted"/>
<dbReference type="InterPro" id="IPR001789">
    <property type="entry name" value="Sig_transdc_resp-reg_receiver"/>
</dbReference>